<evidence type="ECO:0000313" key="2">
    <source>
        <dbReference type="EMBL" id="PSR31335.1"/>
    </source>
</evidence>
<feature type="region of interest" description="Disordered" evidence="1">
    <location>
        <begin position="571"/>
        <end position="607"/>
    </location>
</feature>
<organism evidence="2 3">
    <name type="scientific">Sulfobacillus benefaciens</name>
    <dbReference type="NCBI Taxonomy" id="453960"/>
    <lineage>
        <taxon>Bacteria</taxon>
        <taxon>Bacillati</taxon>
        <taxon>Bacillota</taxon>
        <taxon>Clostridia</taxon>
        <taxon>Eubacteriales</taxon>
        <taxon>Clostridiales Family XVII. Incertae Sedis</taxon>
        <taxon>Sulfobacillus</taxon>
    </lineage>
</organism>
<name>A0A2T2XA17_9FIRM</name>
<accession>A0A2T2XA17</accession>
<comment type="caution">
    <text evidence="2">The sequence shown here is derived from an EMBL/GenBank/DDBJ whole genome shotgun (WGS) entry which is preliminary data.</text>
</comment>
<dbReference type="EMBL" id="PXYT01000003">
    <property type="protein sequence ID" value="PSR31335.1"/>
    <property type="molecule type" value="Genomic_DNA"/>
</dbReference>
<reference evidence="2 3" key="1">
    <citation type="journal article" date="2014" name="BMC Genomics">
        <title>Comparison of environmental and isolate Sulfobacillus genomes reveals diverse carbon, sulfur, nitrogen, and hydrogen metabolisms.</title>
        <authorList>
            <person name="Justice N.B."/>
            <person name="Norman A."/>
            <person name="Brown C.T."/>
            <person name="Singh A."/>
            <person name="Thomas B.C."/>
            <person name="Banfield J.F."/>
        </authorList>
    </citation>
    <scope>NUCLEOTIDE SEQUENCE [LARGE SCALE GENOMIC DNA]</scope>
    <source>
        <strain evidence="2">AMDSBA1</strain>
    </source>
</reference>
<gene>
    <name evidence="2" type="ORF">C7B43_02915</name>
</gene>
<dbReference type="Proteomes" id="UP000242699">
    <property type="component" value="Unassembled WGS sequence"/>
</dbReference>
<protein>
    <submittedName>
        <fullName evidence="2">Uncharacterized protein</fullName>
    </submittedName>
</protein>
<evidence type="ECO:0000256" key="1">
    <source>
        <dbReference type="SAM" id="MobiDB-lite"/>
    </source>
</evidence>
<evidence type="ECO:0000313" key="3">
    <source>
        <dbReference type="Proteomes" id="UP000242699"/>
    </source>
</evidence>
<sequence>MLMTPEPNKPLKYVFSSPGYPWNGVAGAELIHATLDPVRARAWLEEGAKGRLGRIFQRFSDPGESPPSLSEWSVWIRVWTSREPEPRPYVVLPPSATILARTIRQQPGDMWQRIREQLLWQPQTMDDAQKLIDRLAEGQRDLPFSTFYLWARVARWYEQHEHEPENPPVPNTWTDQLARECLRDRGFWDEYPNADDLVALDNWLTTNPLESNPALDELLARYTHWRTQNQGSRSTGATTMLPQEWVALARAWIEEFQGNPAYGRDLAWLAQTRNLAPSLERGKDPMTFRSLMMMALSELVNEGKIVPQSTGDRPWDTSYILSPGEIDAVGQTHNAVAASQVHPEHYEEASEETGSIGEGSEASSLDSRWVRLIDLWRQSFGSDAVSIERVLTAIRRDETLSPLLPEDPRDQRRYVRNVVIPRLPQLGIPVTVSRLYLTASRKSLYALSSENPAQDPGTYTPEQQAESAESMTQTAESRAPFHTDVGPQDIERFFQGWRRTFGQSQVRLTQLLTEGRQQGWILPLKVPEHFNPNKPHPLTLWLRERLNRPMGQYRIEKHSKGYILAMVSDHPETGDKRPPVSEFNTASQPAEPTVEDFTRPSTSSDENPAEMIERLKPSDPQSVFWRVLTLWVPLLKNVGPEWFAQWSGLDPRVYERIRHLWPVLVTSAAETNQEHRLAEENERLKRLLGDRELQLAEARDLLRKNGLL</sequence>
<feature type="compositionally biased region" description="Polar residues" evidence="1">
    <location>
        <begin position="460"/>
        <end position="476"/>
    </location>
</feature>
<proteinExistence type="predicted"/>
<dbReference type="AlphaFoldDB" id="A0A2T2XA17"/>
<feature type="region of interest" description="Disordered" evidence="1">
    <location>
        <begin position="448"/>
        <end position="485"/>
    </location>
</feature>